<dbReference type="HOGENOM" id="CLU_024970_6_0_4"/>
<dbReference type="InterPro" id="IPR036388">
    <property type="entry name" value="WH-like_DNA-bd_sf"/>
</dbReference>
<evidence type="ECO:0000259" key="2">
    <source>
        <dbReference type="Pfam" id="PF04326"/>
    </source>
</evidence>
<name>K1KIG0_9BURK</name>
<feature type="domain" description="Transcriptional regulator DIP2311-like C-terminal" evidence="3">
    <location>
        <begin position="431"/>
        <end position="492"/>
    </location>
</feature>
<dbReference type="PANTHER" id="PTHR30595:SF6">
    <property type="entry name" value="SCHLAFEN ALBA-2 DOMAIN-CONTAINING PROTEIN"/>
    <property type="match status" value="1"/>
</dbReference>
<dbReference type="RefSeq" id="WP_005434433.1">
    <property type="nucleotide sequence ID" value="NZ_JH815515.1"/>
</dbReference>
<protein>
    <submittedName>
        <fullName evidence="4">Uncharacterized protein</fullName>
    </submittedName>
</protein>
<evidence type="ECO:0000259" key="3">
    <source>
        <dbReference type="Pfam" id="PF22168"/>
    </source>
</evidence>
<dbReference type="Proteomes" id="UP000005835">
    <property type="component" value="Unassembled WGS sequence"/>
</dbReference>
<feature type="domain" description="Schlafen AlbA-2" evidence="2">
    <location>
        <begin position="34"/>
        <end position="137"/>
    </location>
</feature>
<evidence type="ECO:0000313" key="5">
    <source>
        <dbReference type="Proteomes" id="UP000005835"/>
    </source>
</evidence>
<dbReference type="CDD" id="cd00090">
    <property type="entry name" value="HTH_ARSR"/>
    <property type="match status" value="1"/>
</dbReference>
<dbReference type="InterPro" id="IPR038461">
    <property type="entry name" value="Schlafen_AlbA_2_dom_sf"/>
</dbReference>
<dbReference type="Gene3D" id="3.30.950.30">
    <property type="entry name" value="Schlafen, AAA domain"/>
    <property type="match status" value="1"/>
</dbReference>
<comment type="caution">
    <text evidence="4">The sequence shown here is derived from an EMBL/GenBank/DDBJ whole genome shotgun (WGS) entry which is preliminary data.</text>
</comment>
<dbReference type="Gene3D" id="3.30.565.60">
    <property type="match status" value="1"/>
</dbReference>
<accession>K1KIG0</accession>
<sequence>MSEVGNEDAGGVLARLMRGANLRRSVEVLKAPDESLAATVSALANTAGGWILIGPDPEDGWRSAVGFDAEAAVEALRGALGAVEPEVRAEAGIASVDGRPVAWLRVHEVDRRRRPARVQGAGRAGAFLRTDEGTRPLTAYERYRMMEERCPPLFDIEPVEHANPDELEAERIAAMLGFARERHPNVFARLSDETALMQLGVLTRVDGRICPTLGGLVAGSIFPQKHFPRLVLEVSVLEGPRGDGADEGRRVLFMKPVPGPAAEMAAEAERIVMASWAPAAETTDGAFARALRAALVNALEHRDYSPEGRGMPVRVRVFEDAVDIRSPGGLFGMAPEALASDAGLRASRNERLARMLSLTPLAGGLAAEGTGFGFAAILGCGADGLAVRVETTPAAFTVIFAKAAEEEKADIREEVRAEAPDESAAPLAGADQADFETILRERLAEAGSLSVKEITLLAGVSRQTAAKRVKRLVEAGVIEPTEARQNPRQRYRLAAKGRRAKRG</sequence>
<reference evidence="4 5" key="1">
    <citation type="submission" date="2012-05" db="EMBL/GenBank/DDBJ databases">
        <title>The Genome Sequence of Sutterella wadsworthensis 2_1_59BFAA.</title>
        <authorList>
            <consortium name="The Broad Institute Genome Sequencing Platform"/>
            <person name="Earl A."/>
            <person name="Ward D."/>
            <person name="Feldgarden M."/>
            <person name="Gevers D."/>
            <person name="Daigneault M."/>
            <person name="Strauss J."/>
            <person name="Allen-Vercoe E."/>
            <person name="Walker B."/>
            <person name="Young S.K."/>
            <person name="Zeng Q."/>
            <person name="Gargeya S."/>
            <person name="Fitzgerald M."/>
            <person name="Haas B."/>
            <person name="Abouelleil A."/>
            <person name="Alvarado L."/>
            <person name="Arachchi H.M."/>
            <person name="Berlin A.M."/>
            <person name="Chapman S.B."/>
            <person name="Goldberg J."/>
            <person name="Griggs A."/>
            <person name="Gujja S."/>
            <person name="Hansen M."/>
            <person name="Howarth C."/>
            <person name="Imamovic A."/>
            <person name="Larimer J."/>
            <person name="McCowen C."/>
            <person name="Montmayeur A."/>
            <person name="Murphy C."/>
            <person name="Neiman D."/>
            <person name="Pearson M."/>
            <person name="Priest M."/>
            <person name="Roberts A."/>
            <person name="Saif S."/>
            <person name="Shea T."/>
            <person name="Sisk P."/>
            <person name="Sykes S."/>
            <person name="Wortman J."/>
            <person name="Nusbaum C."/>
            <person name="Birren B."/>
        </authorList>
    </citation>
    <scope>NUCLEOTIDE SEQUENCE [LARGE SCALE GENOMIC DNA]</scope>
    <source>
        <strain evidence="4 5">2_1_59BFAA</strain>
    </source>
</reference>
<dbReference type="GO" id="GO:0006355">
    <property type="term" value="P:regulation of DNA-templated transcription"/>
    <property type="evidence" value="ECO:0007669"/>
    <property type="project" value="UniProtKB-ARBA"/>
</dbReference>
<dbReference type="SUPFAM" id="SSF46785">
    <property type="entry name" value="Winged helix' DNA-binding domain"/>
    <property type="match status" value="1"/>
</dbReference>
<dbReference type="Pfam" id="PF22168">
    <property type="entry name" value="DIP2311-like_C"/>
    <property type="match status" value="1"/>
</dbReference>
<evidence type="ECO:0000256" key="1">
    <source>
        <dbReference type="SAM" id="MobiDB-lite"/>
    </source>
</evidence>
<dbReference type="InterPro" id="IPR011991">
    <property type="entry name" value="ArsR-like_HTH"/>
</dbReference>
<proteinExistence type="predicted"/>
<feature type="compositionally biased region" description="Basic residues" evidence="1">
    <location>
        <begin position="487"/>
        <end position="503"/>
    </location>
</feature>
<dbReference type="PATRIC" id="fig|742823.3.peg.833"/>
<dbReference type="EMBL" id="ADMG01000020">
    <property type="protein sequence ID" value="EKB31559.1"/>
    <property type="molecule type" value="Genomic_DNA"/>
</dbReference>
<dbReference type="InterPro" id="IPR036390">
    <property type="entry name" value="WH_DNA-bd_sf"/>
</dbReference>
<keyword evidence="5" id="KW-1185">Reference proteome</keyword>
<evidence type="ECO:0000313" key="4">
    <source>
        <dbReference type="EMBL" id="EKB31559.1"/>
    </source>
</evidence>
<dbReference type="AlphaFoldDB" id="K1KIG0"/>
<dbReference type="Gene3D" id="1.10.10.10">
    <property type="entry name" value="Winged helix-like DNA-binding domain superfamily/Winged helix DNA-binding domain"/>
    <property type="match status" value="1"/>
</dbReference>
<feature type="region of interest" description="Disordered" evidence="1">
    <location>
        <begin position="480"/>
        <end position="503"/>
    </location>
</feature>
<organism evidence="4 5">
    <name type="scientific">Sutterella wadsworthensis 2_1_59BFAA</name>
    <dbReference type="NCBI Taxonomy" id="742823"/>
    <lineage>
        <taxon>Bacteria</taxon>
        <taxon>Pseudomonadati</taxon>
        <taxon>Pseudomonadota</taxon>
        <taxon>Betaproteobacteria</taxon>
        <taxon>Burkholderiales</taxon>
        <taxon>Sutterellaceae</taxon>
        <taxon>Sutterella</taxon>
    </lineage>
</organism>
<dbReference type="STRING" id="742823.HMPREF9465_00827"/>
<dbReference type="eggNOG" id="COG2865">
    <property type="taxonomic scope" value="Bacteria"/>
</dbReference>
<gene>
    <name evidence="4" type="ORF">HMPREF9465_00827</name>
</gene>
<dbReference type="InterPro" id="IPR038475">
    <property type="entry name" value="RecG_C_sf"/>
</dbReference>
<dbReference type="Pfam" id="PF13749">
    <property type="entry name" value="HATPase_c_4"/>
    <property type="match status" value="1"/>
</dbReference>
<dbReference type="InterPro" id="IPR007421">
    <property type="entry name" value="Schlafen_AlbA_2_dom"/>
</dbReference>
<dbReference type="Pfam" id="PF04326">
    <property type="entry name" value="SLFN_AlbA_2"/>
    <property type="match status" value="1"/>
</dbReference>
<dbReference type="InterPro" id="IPR054760">
    <property type="entry name" value="DIP2311-like_C"/>
</dbReference>
<dbReference type="PANTHER" id="PTHR30595">
    <property type="entry name" value="GLPR-RELATED TRANSCRIPTIONAL REPRESSOR"/>
    <property type="match status" value="1"/>
</dbReference>